<dbReference type="Proteomes" id="UP000292082">
    <property type="component" value="Unassembled WGS sequence"/>
</dbReference>
<reference evidence="1 2" key="1">
    <citation type="submission" date="2019-01" db="EMBL/GenBank/DDBJ databases">
        <title>Draft genome sequences of three monokaryotic isolates of the white-rot basidiomycete fungus Dichomitus squalens.</title>
        <authorList>
            <consortium name="DOE Joint Genome Institute"/>
            <person name="Lopez S.C."/>
            <person name="Andreopoulos B."/>
            <person name="Pangilinan J."/>
            <person name="Lipzen A."/>
            <person name="Riley R."/>
            <person name="Ahrendt S."/>
            <person name="Ng V."/>
            <person name="Barry K."/>
            <person name="Daum C."/>
            <person name="Grigoriev I.V."/>
            <person name="Hilden K.S."/>
            <person name="Makela M.R."/>
            <person name="de Vries R.P."/>
        </authorList>
    </citation>
    <scope>NUCLEOTIDE SEQUENCE [LARGE SCALE GENOMIC DNA]</scope>
    <source>
        <strain evidence="1 2">CBS 464.89</strain>
    </source>
</reference>
<protein>
    <submittedName>
        <fullName evidence="1">Uncharacterized protein</fullName>
    </submittedName>
</protein>
<sequence length="149" mass="17029">MTVFCVNSRRGRHTCPMDDAQGLTYFVWMTVVPGGILFIDWRLDSGPFHLNGWTQLCADAVIRLTFLFARHRISASSFDGDRTEAVVLRVRGAHVESCVDGNIRSPSIRSFKFRQLRGYRKSPVLWGCRACRYNTYCTVARWCDDLLAS</sequence>
<dbReference type="EMBL" id="ML145086">
    <property type="protein sequence ID" value="TBU64532.1"/>
    <property type="molecule type" value="Genomic_DNA"/>
</dbReference>
<evidence type="ECO:0000313" key="1">
    <source>
        <dbReference type="EMBL" id="TBU64532.1"/>
    </source>
</evidence>
<name>A0A4V2K4A5_9APHY</name>
<dbReference type="AlphaFoldDB" id="A0A4V2K4A5"/>
<evidence type="ECO:0000313" key="2">
    <source>
        <dbReference type="Proteomes" id="UP000292082"/>
    </source>
</evidence>
<organism evidence="1 2">
    <name type="scientific">Dichomitus squalens</name>
    <dbReference type="NCBI Taxonomy" id="114155"/>
    <lineage>
        <taxon>Eukaryota</taxon>
        <taxon>Fungi</taxon>
        <taxon>Dikarya</taxon>
        <taxon>Basidiomycota</taxon>
        <taxon>Agaricomycotina</taxon>
        <taxon>Agaricomycetes</taxon>
        <taxon>Polyporales</taxon>
        <taxon>Polyporaceae</taxon>
        <taxon>Dichomitus</taxon>
    </lineage>
</organism>
<gene>
    <name evidence="1" type="ORF">BD310DRAFT_402491</name>
</gene>
<keyword evidence="2" id="KW-1185">Reference proteome</keyword>
<accession>A0A4V2K4A5</accession>
<proteinExistence type="predicted"/>